<feature type="region of interest" description="Disordered" evidence="1">
    <location>
        <begin position="248"/>
        <end position="326"/>
    </location>
</feature>
<proteinExistence type="predicted"/>
<gene>
    <name evidence="2" type="ORF">NWE73_12465</name>
</gene>
<comment type="caution">
    <text evidence="2">The sequence shown here is derived from an EMBL/GenBank/DDBJ whole genome shotgun (WGS) entry which is preliminary data.</text>
</comment>
<evidence type="ECO:0000313" key="3">
    <source>
        <dbReference type="Proteomes" id="UP001152321"/>
    </source>
</evidence>
<keyword evidence="3" id="KW-1185">Reference proteome</keyword>
<dbReference type="EMBL" id="JANRMI010000003">
    <property type="protein sequence ID" value="MDG0817185.1"/>
    <property type="molecule type" value="Genomic_DNA"/>
</dbReference>
<organism evidence="2 3">
    <name type="scientific">Bdellovibrio svalbardensis</name>
    <dbReference type="NCBI Taxonomy" id="2972972"/>
    <lineage>
        <taxon>Bacteria</taxon>
        <taxon>Pseudomonadati</taxon>
        <taxon>Bdellovibrionota</taxon>
        <taxon>Bdellovibrionia</taxon>
        <taxon>Bdellovibrionales</taxon>
        <taxon>Pseudobdellovibrionaceae</taxon>
        <taxon>Bdellovibrio</taxon>
    </lineage>
</organism>
<sequence length="326" mass="37425">MILQLRDILLLENLKKFGVLSTPQIQRLHFVGIAKETALRRLRALEAGHFIRRAVPLEDATNTWTLAFKGKHQQAIEDRLQFSNRNTIRHDIIVNDVRMKLESFGLASEWTPEYQIKAETFRNYRYKHAKERVIPDGLMIELMSGKPQRIAIEVELTRKSEARYKRIFREYKDLRYDIIWYFVNDTKDLFKIYQAAERTFGFDEGNLFFSITSNFLKEPIPDIYPIQEPEWMPLTRILFDHLTISSPAHTPAQGVSRQNDPGEQLEATPKPSDLQPNSLFPAPLRGGFSTPDPSPPTSGGKGSGVENREGDGMRAFSVSSELKKCG</sequence>
<feature type="compositionally biased region" description="Polar residues" evidence="1">
    <location>
        <begin position="248"/>
        <end position="261"/>
    </location>
</feature>
<dbReference type="Pfam" id="PF13814">
    <property type="entry name" value="Replic_Relax"/>
    <property type="match status" value="1"/>
</dbReference>
<reference evidence="2" key="1">
    <citation type="submission" date="2022-08" db="EMBL/GenBank/DDBJ databases">
        <title>Novel Bdellovibrio Species Isolated from Svalbard: Designation Bdellovibrio svalbardensis.</title>
        <authorList>
            <person name="Mitchell R.J."/>
            <person name="Choi S.Y."/>
        </authorList>
    </citation>
    <scope>NUCLEOTIDE SEQUENCE</scope>
    <source>
        <strain evidence="2">PAP01</strain>
    </source>
</reference>
<accession>A0ABT6DK07</accession>
<evidence type="ECO:0000313" key="2">
    <source>
        <dbReference type="EMBL" id="MDG0817185.1"/>
    </source>
</evidence>
<dbReference type="InterPro" id="IPR025855">
    <property type="entry name" value="Replic_Relax"/>
</dbReference>
<evidence type="ECO:0000256" key="1">
    <source>
        <dbReference type="SAM" id="MobiDB-lite"/>
    </source>
</evidence>
<dbReference type="Proteomes" id="UP001152321">
    <property type="component" value="Unassembled WGS sequence"/>
</dbReference>
<protein>
    <submittedName>
        <fullName evidence="2">Replication-relaxation family protein</fullName>
    </submittedName>
</protein>
<name>A0ABT6DK07_9BACT</name>
<dbReference type="RefSeq" id="WP_277578660.1">
    <property type="nucleotide sequence ID" value="NZ_JANRMI010000003.1"/>
</dbReference>